<dbReference type="Proteomes" id="UP000663720">
    <property type="component" value="Chromosome"/>
</dbReference>
<proteinExistence type="predicted"/>
<keyword evidence="3" id="KW-1185">Reference proteome</keyword>
<dbReference type="KEGG" id="dli:dnl_07350"/>
<organism evidence="2 3">
    <name type="scientific">Desulfonema limicola</name>
    <dbReference type="NCBI Taxonomy" id="45656"/>
    <lineage>
        <taxon>Bacteria</taxon>
        <taxon>Pseudomonadati</taxon>
        <taxon>Thermodesulfobacteriota</taxon>
        <taxon>Desulfobacteria</taxon>
        <taxon>Desulfobacterales</taxon>
        <taxon>Desulfococcaceae</taxon>
        <taxon>Desulfonema</taxon>
    </lineage>
</organism>
<evidence type="ECO:0000256" key="1">
    <source>
        <dbReference type="SAM" id="Phobius"/>
    </source>
</evidence>
<dbReference type="AlphaFoldDB" id="A0A975B4A3"/>
<keyword evidence="1" id="KW-1133">Transmembrane helix</keyword>
<gene>
    <name evidence="2" type="ORF">dnl_07350</name>
</gene>
<keyword evidence="1" id="KW-0472">Membrane</keyword>
<reference evidence="2" key="1">
    <citation type="journal article" date="2021" name="Microb. Physiol.">
        <title>Proteogenomic Insights into the Physiology of Marine, Sulfate-Reducing, Filamentous Desulfonema limicola and Desulfonema magnum.</title>
        <authorList>
            <person name="Schnaars V."/>
            <person name="Wohlbrand L."/>
            <person name="Scheve S."/>
            <person name="Hinrichs C."/>
            <person name="Reinhardt R."/>
            <person name="Rabus R."/>
        </authorList>
    </citation>
    <scope>NUCLEOTIDE SEQUENCE</scope>
    <source>
        <strain evidence="2">5ac10</strain>
    </source>
</reference>
<dbReference type="EMBL" id="CP061799">
    <property type="protein sequence ID" value="QTA78511.1"/>
    <property type="molecule type" value="Genomic_DNA"/>
</dbReference>
<keyword evidence="1" id="KW-0812">Transmembrane</keyword>
<sequence length="39" mass="4703">MLSEVCFKRKIGLNRITVSKILIFYMFFEIFILNVPKFC</sequence>
<feature type="transmembrane region" description="Helical" evidence="1">
    <location>
        <begin position="12"/>
        <end position="33"/>
    </location>
</feature>
<protein>
    <submittedName>
        <fullName evidence="2">Uncharacterized protein</fullName>
    </submittedName>
</protein>
<accession>A0A975B4A3</accession>
<evidence type="ECO:0000313" key="3">
    <source>
        <dbReference type="Proteomes" id="UP000663720"/>
    </source>
</evidence>
<evidence type="ECO:0000313" key="2">
    <source>
        <dbReference type="EMBL" id="QTA78511.1"/>
    </source>
</evidence>
<name>A0A975B4A3_9BACT</name>